<dbReference type="AlphaFoldDB" id="A0A8H7VBE4"/>
<keyword evidence="1" id="KW-0479">Metal-binding</keyword>
<feature type="compositionally biased region" description="Basic and acidic residues" evidence="5">
    <location>
        <begin position="53"/>
        <end position="73"/>
    </location>
</feature>
<protein>
    <recommendedName>
        <fullName evidence="6">U1-type domain-containing protein</fullName>
    </recommendedName>
</protein>
<dbReference type="EMBL" id="JAEPRD010000001">
    <property type="protein sequence ID" value="KAG2214235.1"/>
    <property type="molecule type" value="Genomic_DNA"/>
</dbReference>
<feature type="compositionally biased region" description="Basic residues" evidence="5">
    <location>
        <begin position="178"/>
        <end position="191"/>
    </location>
</feature>
<feature type="region of interest" description="Disordered" evidence="5">
    <location>
        <begin position="1"/>
        <end position="73"/>
    </location>
</feature>
<dbReference type="PANTHER" id="PTHR45986:SF1">
    <property type="entry name" value="ZINC FINGER MATRIN-TYPE PROTEIN 2"/>
    <property type="match status" value="1"/>
</dbReference>
<feature type="domain" description="U1-type" evidence="6">
    <location>
        <begin position="94"/>
        <end position="128"/>
    </location>
</feature>
<evidence type="ECO:0000256" key="1">
    <source>
        <dbReference type="ARBA" id="ARBA00022723"/>
    </source>
</evidence>
<evidence type="ECO:0000313" key="7">
    <source>
        <dbReference type="EMBL" id="KAG2214235.1"/>
    </source>
</evidence>
<proteinExistence type="predicted"/>
<dbReference type="InterPro" id="IPR013087">
    <property type="entry name" value="Znf_C2H2_type"/>
</dbReference>
<dbReference type="SMART" id="SM00451">
    <property type="entry name" value="ZnF_U1"/>
    <property type="match status" value="1"/>
</dbReference>
<sequence>MSAYGAGKAKDTDFRRTWNKEEYAAKAKARDSRDRNAEKNDERKKLGLPPLKPRREYKDDDSSKEALKHREERVNIEQNVGKIQVVQAADSRKQPGFYCKDCDVTIKDSVTYIDHLNGRKHLNNVGVSGKVEKADLNSVKERLAMLKRKKENPEQDEYNLDERLASIKQQEEEERQKRREKKKQKKDHHKKKDEENDGEDEMAKLMGFSGFGSSKA</sequence>
<evidence type="ECO:0000256" key="5">
    <source>
        <dbReference type="SAM" id="MobiDB-lite"/>
    </source>
</evidence>
<name>A0A8H7VBE4_9FUNG</name>
<keyword evidence="3" id="KW-0862">Zinc</keyword>
<feature type="region of interest" description="Disordered" evidence="5">
    <location>
        <begin position="147"/>
        <end position="216"/>
    </location>
</feature>
<dbReference type="OrthoDB" id="30343at2759"/>
<keyword evidence="4" id="KW-0539">Nucleus</keyword>
<evidence type="ECO:0000256" key="3">
    <source>
        <dbReference type="ARBA" id="ARBA00022833"/>
    </source>
</evidence>
<dbReference type="Gene3D" id="3.30.160.60">
    <property type="entry name" value="Classic Zinc Finger"/>
    <property type="match status" value="1"/>
</dbReference>
<dbReference type="Proteomes" id="UP000603453">
    <property type="component" value="Unassembled WGS sequence"/>
</dbReference>
<dbReference type="InterPro" id="IPR036236">
    <property type="entry name" value="Znf_C2H2_sf"/>
</dbReference>
<feature type="compositionally biased region" description="Basic and acidic residues" evidence="5">
    <location>
        <begin position="8"/>
        <end position="45"/>
    </location>
</feature>
<evidence type="ECO:0000256" key="2">
    <source>
        <dbReference type="ARBA" id="ARBA00022771"/>
    </source>
</evidence>
<dbReference type="GO" id="GO:0003676">
    <property type="term" value="F:nucleic acid binding"/>
    <property type="evidence" value="ECO:0007669"/>
    <property type="project" value="InterPro"/>
</dbReference>
<dbReference type="InterPro" id="IPR040107">
    <property type="entry name" value="Snu23"/>
</dbReference>
<dbReference type="GO" id="GO:0008270">
    <property type="term" value="F:zinc ion binding"/>
    <property type="evidence" value="ECO:0007669"/>
    <property type="project" value="UniProtKB-KW"/>
</dbReference>
<evidence type="ECO:0000259" key="6">
    <source>
        <dbReference type="SMART" id="SM00451"/>
    </source>
</evidence>
<evidence type="ECO:0000313" key="8">
    <source>
        <dbReference type="Proteomes" id="UP000603453"/>
    </source>
</evidence>
<dbReference type="GO" id="GO:0046540">
    <property type="term" value="C:U4/U6 x U5 tri-snRNP complex"/>
    <property type="evidence" value="ECO:0007669"/>
    <property type="project" value="TreeGrafter"/>
</dbReference>
<dbReference type="PANTHER" id="PTHR45986">
    <property type="entry name" value="ZINC FINGER MATRIN-TYPE PROTEIN 2"/>
    <property type="match status" value="1"/>
</dbReference>
<dbReference type="GO" id="GO:0005681">
    <property type="term" value="C:spliceosomal complex"/>
    <property type="evidence" value="ECO:0007669"/>
    <property type="project" value="InterPro"/>
</dbReference>
<dbReference type="SUPFAM" id="SSF57667">
    <property type="entry name" value="beta-beta-alpha zinc fingers"/>
    <property type="match status" value="1"/>
</dbReference>
<gene>
    <name evidence="7" type="ORF">INT47_000791</name>
</gene>
<dbReference type="InterPro" id="IPR003604">
    <property type="entry name" value="Matrin/U1-like-C_Znf_C2H2"/>
</dbReference>
<keyword evidence="2" id="KW-0863">Zinc-finger</keyword>
<dbReference type="GO" id="GO:0000398">
    <property type="term" value="P:mRNA splicing, via spliceosome"/>
    <property type="evidence" value="ECO:0007669"/>
    <property type="project" value="InterPro"/>
</dbReference>
<keyword evidence="8" id="KW-1185">Reference proteome</keyword>
<comment type="caution">
    <text evidence="7">The sequence shown here is derived from an EMBL/GenBank/DDBJ whole genome shotgun (WGS) entry which is preliminary data.</text>
</comment>
<organism evidence="7 8">
    <name type="scientific">Mucor saturninus</name>
    <dbReference type="NCBI Taxonomy" id="64648"/>
    <lineage>
        <taxon>Eukaryota</taxon>
        <taxon>Fungi</taxon>
        <taxon>Fungi incertae sedis</taxon>
        <taxon>Mucoromycota</taxon>
        <taxon>Mucoromycotina</taxon>
        <taxon>Mucoromycetes</taxon>
        <taxon>Mucorales</taxon>
        <taxon>Mucorineae</taxon>
        <taxon>Mucoraceae</taxon>
        <taxon>Mucor</taxon>
    </lineage>
</organism>
<reference evidence="7" key="1">
    <citation type="submission" date="2020-12" db="EMBL/GenBank/DDBJ databases">
        <title>Metabolic potential, ecology and presence of endohyphal bacteria is reflected in genomic diversity of Mucoromycotina.</title>
        <authorList>
            <person name="Muszewska A."/>
            <person name="Okrasinska A."/>
            <person name="Steczkiewicz K."/>
            <person name="Drgas O."/>
            <person name="Orlowska M."/>
            <person name="Perlinska-Lenart U."/>
            <person name="Aleksandrzak-Piekarczyk T."/>
            <person name="Szatraj K."/>
            <person name="Zielenkiewicz U."/>
            <person name="Pilsyk S."/>
            <person name="Malc E."/>
            <person name="Mieczkowski P."/>
            <person name="Kruszewska J.S."/>
            <person name="Biernat P."/>
            <person name="Pawlowska J."/>
        </authorList>
    </citation>
    <scope>NUCLEOTIDE SEQUENCE</scope>
    <source>
        <strain evidence="7">WA0000017839</strain>
    </source>
</reference>
<accession>A0A8H7VBE4</accession>
<evidence type="ECO:0000256" key="4">
    <source>
        <dbReference type="ARBA" id="ARBA00023242"/>
    </source>
</evidence>
<dbReference type="Pfam" id="PF12874">
    <property type="entry name" value="zf-met"/>
    <property type="match status" value="1"/>
</dbReference>